<organism evidence="2 3">
    <name type="scientific">Brachybacterium equifaecis</name>
    <dbReference type="NCBI Taxonomy" id="2910770"/>
    <lineage>
        <taxon>Bacteria</taxon>
        <taxon>Bacillati</taxon>
        <taxon>Actinomycetota</taxon>
        <taxon>Actinomycetes</taxon>
        <taxon>Micrococcales</taxon>
        <taxon>Dermabacteraceae</taxon>
        <taxon>Brachybacterium</taxon>
    </lineage>
</organism>
<comment type="caution">
    <text evidence="2">The sequence shown here is derived from an EMBL/GenBank/DDBJ whole genome shotgun (WGS) entry which is preliminary data.</text>
</comment>
<name>A0ABT0R2S7_9MICO</name>
<accession>A0ABT0R2S7</accession>
<dbReference type="Proteomes" id="UP001203761">
    <property type="component" value="Unassembled WGS sequence"/>
</dbReference>
<evidence type="ECO:0000313" key="3">
    <source>
        <dbReference type="Proteomes" id="UP001203761"/>
    </source>
</evidence>
<dbReference type="RefSeq" id="WP_249737630.1">
    <property type="nucleotide sequence ID" value="NZ_JAKNCJ010000004.1"/>
</dbReference>
<evidence type="ECO:0000313" key="2">
    <source>
        <dbReference type="EMBL" id="MCL6423544.1"/>
    </source>
</evidence>
<proteinExistence type="predicted"/>
<dbReference type="Gene3D" id="3.90.1200.10">
    <property type="match status" value="1"/>
</dbReference>
<dbReference type="SUPFAM" id="SSF56112">
    <property type="entry name" value="Protein kinase-like (PK-like)"/>
    <property type="match status" value="1"/>
</dbReference>
<feature type="domain" description="Aminoglycoside phosphotransferase" evidence="1">
    <location>
        <begin position="37"/>
        <end position="205"/>
    </location>
</feature>
<protein>
    <submittedName>
        <fullName evidence="2">Aminoglycoside phosphotransferase family protein</fullName>
    </submittedName>
</protein>
<gene>
    <name evidence="2" type="ORF">Bequi_09125</name>
</gene>
<keyword evidence="3" id="KW-1185">Reference proteome</keyword>
<evidence type="ECO:0000259" key="1">
    <source>
        <dbReference type="Pfam" id="PF01636"/>
    </source>
</evidence>
<sequence length="273" mass="29367">MPHKSLVEIPLPPAEELALLDRVPAGLGAQPITALDGPPGSAIPAIITTRVPGRQLPAREWEGRPDLLEALARQLARLHHGGVCTGLAAPTSIDPLGEAEAAMDWWQENEPASASAGQHLWPAVRAHQEAARPAFAQIDVRFLHGDPVAANILVDADGIPRFVDWEWAQLGDVARDLAFIGGALRLEPWYARLSAGEFRDQALAYVAEREALDPGVAQHPALQIDALLARRAAFLIHEAFFTGLHLHRVGEQGDSGAAQRHLAIMAQLEQALA</sequence>
<dbReference type="EMBL" id="JAKNCJ010000004">
    <property type="protein sequence ID" value="MCL6423544.1"/>
    <property type="molecule type" value="Genomic_DNA"/>
</dbReference>
<reference evidence="2" key="1">
    <citation type="submission" date="2022-02" db="EMBL/GenBank/DDBJ databases">
        <authorList>
            <person name="Lee M."/>
            <person name="Kim S.-J."/>
            <person name="Jung M.-Y."/>
        </authorList>
    </citation>
    <scope>NUCLEOTIDE SEQUENCE</scope>
    <source>
        <strain evidence="2">JHP9</strain>
    </source>
</reference>
<dbReference type="Pfam" id="PF01636">
    <property type="entry name" value="APH"/>
    <property type="match status" value="1"/>
</dbReference>
<dbReference type="InterPro" id="IPR002575">
    <property type="entry name" value="Aminoglycoside_PTrfase"/>
</dbReference>
<dbReference type="InterPro" id="IPR011009">
    <property type="entry name" value="Kinase-like_dom_sf"/>
</dbReference>